<keyword evidence="3" id="KW-1015">Disulfide bond</keyword>
<dbReference type="PROSITE" id="PS51808">
    <property type="entry name" value="CHCH"/>
    <property type="match status" value="1"/>
</dbReference>
<dbReference type="AlphaFoldDB" id="A0A8C9TJ32"/>
<evidence type="ECO:0000256" key="1">
    <source>
        <dbReference type="ARBA" id="ARBA00004173"/>
    </source>
</evidence>
<keyword evidence="2" id="KW-0496">Mitochondrion</keyword>
<keyword evidence="5" id="KW-1185">Reference proteome</keyword>
<dbReference type="Pfam" id="PF02297">
    <property type="entry name" value="COX6B"/>
    <property type="match status" value="1"/>
</dbReference>
<evidence type="ECO:0000256" key="2">
    <source>
        <dbReference type="ARBA" id="ARBA00023128"/>
    </source>
</evidence>
<sequence length="177" mass="19686">MVIKSSRSSVIRSSEAAERSPSLTTKGARLSFVTLLHLYFRVKGCRSSAAPLVLHFRLAQSGRKSADFVSVSIYRLSGGASWTGGPRRRGGATGGRSIVMEASNAPNALQRRACWAARDELWRCLDEKSDDDAALCDAFRKVFEAKCPAQWVKYFNKRRDFLKFKEKINSDGFEPSS</sequence>
<accession>A0A8C9TJ32</accession>
<dbReference type="PANTHER" id="PTHR46690">
    <property type="entry name" value="CYTOCHROME C OXIDASE ASSEMBLY FACTOR 6 HOMOLOG"/>
    <property type="match status" value="1"/>
</dbReference>
<protein>
    <submittedName>
        <fullName evidence="4">Cytochrome c oxidase assembly factor 6</fullName>
    </submittedName>
</protein>
<dbReference type="InterPro" id="IPR048280">
    <property type="entry name" value="COX6B-like"/>
</dbReference>
<dbReference type="GO" id="GO:0042775">
    <property type="term" value="P:mitochondrial ATP synthesis coupled electron transport"/>
    <property type="evidence" value="ECO:0007669"/>
    <property type="project" value="TreeGrafter"/>
</dbReference>
<name>A0A8C9TJ32_SCLFO</name>
<evidence type="ECO:0000313" key="5">
    <source>
        <dbReference type="Proteomes" id="UP000694397"/>
    </source>
</evidence>
<dbReference type="SUPFAM" id="SSF47694">
    <property type="entry name" value="Cytochrome c oxidase subunit h"/>
    <property type="match status" value="1"/>
</dbReference>
<dbReference type="Proteomes" id="UP000694397">
    <property type="component" value="Chromosome 5"/>
</dbReference>
<evidence type="ECO:0000313" key="4">
    <source>
        <dbReference type="Ensembl" id="ENSSFOP00015053522.1"/>
    </source>
</evidence>
<reference evidence="4 5" key="1">
    <citation type="submission" date="2019-04" db="EMBL/GenBank/DDBJ databases">
        <authorList>
            <consortium name="Wellcome Sanger Institute Data Sharing"/>
        </authorList>
    </citation>
    <scope>NUCLEOTIDE SEQUENCE [LARGE SCALE GENOMIC DNA]</scope>
</reference>
<dbReference type="GeneTree" id="ENSGT00390000004094"/>
<reference evidence="4" key="2">
    <citation type="submission" date="2025-08" db="UniProtKB">
        <authorList>
            <consortium name="Ensembl"/>
        </authorList>
    </citation>
    <scope>IDENTIFICATION</scope>
</reference>
<comment type="subcellular location">
    <subcellularLocation>
        <location evidence="1">Mitochondrion</location>
    </subcellularLocation>
</comment>
<dbReference type="Gene3D" id="1.10.10.140">
    <property type="entry name" value="Cytochrome c oxidase, subunit VIb"/>
    <property type="match status" value="1"/>
</dbReference>
<dbReference type="PANTHER" id="PTHR46690:SF1">
    <property type="entry name" value="CYTOCHROME C OXIDASE ASSEMBLY FACTOR 6 HOMOLOG"/>
    <property type="match status" value="1"/>
</dbReference>
<dbReference type="InterPro" id="IPR036549">
    <property type="entry name" value="CX6/COA6-like_sf"/>
</dbReference>
<dbReference type="InterPro" id="IPR042289">
    <property type="entry name" value="COA6"/>
</dbReference>
<dbReference type="Ensembl" id="ENSSFOT00015068694.1">
    <property type="protein sequence ID" value="ENSSFOP00015053522.1"/>
    <property type="gene ID" value="ENSSFOG00015001361.2"/>
</dbReference>
<dbReference type="GO" id="GO:0005739">
    <property type="term" value="C:mitochondrion"/>
    <property type="evidence" value="ECO:0007669"/>
    <property type="project" value="UniProtKB-SubCell"/>
</dbReference>
<dbReference type="GO" id="GO:0008535">
    <property type="term" value="P:respiratory chain complex IV assembly"/>
    <property type="evidence" value="ECO:0007669"/>
    <property type="project" value="InterPro"/>
</dbReference>
<proteinExistence type="predicted"/>
<dbReference type="OrthoDB" id="16284at2759"/>
<organism evidence="4 5">
    <name type="scientific">Scleropages formosus</name>
    <name type="common">Asian bonytongue</name>
    <name type="synonym">Osteoglossum formosum</name>
    <dbReference type="NCBI Taxonomy" id="113540"/>
    <lineage>
        <taxon>Eukaryota</taxon>
        <taxon>Metazoa</taxon>
        <taxon>Chordata</taxon>
        <taxon>Craniata</taxon>
        <taxon>Vertebrata</taxon>
        <taxon>Euteleostomi</taxon>
        <taxon>Actinopterygii</taxon>
        <taxon>Neopterygii</taxon>
        <taxon>Teleostei</taxon>
        <taxon>Osteoglossocephala</taxon>
        <taxon>Osteoglossomorpha</taxon>
        <taxon>Osteoglossiformes</taxon>
        <taxon>Osteoglossidae</taxon>
        <taxon>Scleropages</taxon>
    </lineage>
</organism>
<evidence type="ECO:0000256" key="3">
    <source>
        <dbReference type="ARBA" id="ARBA00023157"/>
    </source>
</evidence>
<reference evidence="4" key="3">
    <citation type="submission" date="2025-09" db="UniProtKB">
        <authorList>
            <consortium name="Ensembl"/>
        </authorList>
    </citation>
    <scope>IDENTIFICATION</scope>
</reference>